<name>A0ABS5EL94_9PROT</name>
<dbReference type="Proteomes" id="UP000698752">
    <property type="component" value="Unassembled WGS sequence"/>
</dbReference>
<reference evidence="3" key="1">
    <citation type="journal article" date="2021" name="Syst. Appl. Microbiol.">
        <title>Roseomonas hellenica sp. nov., isolated from roots of wild-growing Alkanna tinctoria.</title>
        <authorList>
            <person name="Rat A."/>
            <person name="Naranjo H.D."/>
            <person name="Lebbe L."/>
            <person name="Cnockaert M."/>
            <person name="Krigas N."/>
            <person name="Grigoriadou K."/>
            <person name="Maloupa E."/>
            <person name="Willems A."/>
        </authorList>
    </citation>
    <scope>NUCLEOTIDE SEQUENCE [LARGE SCALE GENOMIC DNA]</scope>
    <source>
        <strain evidence="3">LMG 31159</strain>
    </source>
</reference>
<accession>A0ABS5EL94</accession>
<evidence type="ECO:0000256" key="1">
    <source>
        <dbReference type="SAM" id="SignalP"/>
    </source>
</evidence>
<sequence>MSTLPLLSRRGLSGMMLAALSARATAAQAGDDPLPSWRDGERKRAILDFLAATTTEGDAGFVPPGDRLAVFDNDGTLWVEQPMYTQLAFALDRVHALAPQHPEWQTQEPFRSVLAHDREGLSRAGTRGLVEIVKATHAGMSPDEFHVIVEDWLRQARHPRFGRPYTELIYQPMLEVLALFRARGFRTCICSGGTAEFMRPWTERVYGIPPGNVVGTTFQMSFENGRLLRLPEMDLINDGPGKPVGMSRFLGGLPQAAFGNSDGDYEMLQVVTAGPGRRLGMIVHHDDALREYAYDRQSHFGRLDRALNDAARRGWHLISMADDWSNVFPA</sequence>
<dbReference type="Gene3D" id="3.40.50.1000">
    <property type="entry name" value="HAD superfamily/HAD-like"/>
    <property type="match status" value="1"/>
</dbReference>
<dbReference type="InterPro" id="IPR023214">
    <property type="entry name" value="HAD_sf"/>
</dbReference>
<feature type="chain" id="PRO_5045089170" evidence="1">
    <location>
        <begin position="30"/>
        <end position="330"/>
    </location>
</feature>
<evidence type="ECO:0000313" key="3">
    <source>
        <dbReference type="Proteomes" id="UP000698752"/>
    </source>
</evidence>
<feature type="signal peptide" evidence="1">
    <location>
        <begin position="1"/>
        <end position="29"/>
    </location>
</feature>
<proteinExistence type="predicted"/>
<dbReference type="EMBL" id="JAAEDI010000021">
    <property type="protein sequence ID" value="MBR0651773.1"/>
    <property type="molecule type" value="Genomic_DNA"/>
</dbReference>
<gene>
    <name evidence="2" type="ORF">GXW78_19040</name>
</gene>
<comment type="caution">
    <text evidence="2">The sequence shown here is derived from an EMBL/GenBank/DDBJ whole genome shotgun (WGS) entry which is preliminary data.</text>
</comment>
<dbReference type="RefSeq" id="WP_211870488.1">
    <property type="nucleotide sequence ID" value="NZ_JAAEDI010000021.1"/>
</dbReference>
<evidence type="ECO:0000313" key="2">
    <source>
        <dbReference type="EMBL" id="MBR0651773.1"/>
    </source>
</evidence>
<organism evidence="2 3">
    <name type="scientific">Neoroseomonas terrae</name>
    <dbReference type="NCBI Taxonomy" id="424799"/>
    <lineage>
        <taxon>Bacteria</taxon>
        <taxon>Pseudomonadati</taxon>
        <taxon>Pseudomonadota</taxon>
        <taxon>Alphaproteobacteria</taxon>
        <taxon>Acetobacterales</taxon>
        <taxon>Acetobacteraceae</taxon>
        <taxon>Neoroseomonas</taxon>
    </lineage>
</organism>
<dbReference type="SUPFAM" id="SSF56784">
    <property type="entry name" value="HAD-like"/>
    <property type="match status" value="1"/>
</dbReference>
<dbReference type="InterPro" id="IPR036412">
    <property type="entry name" value="HAD-like_sf"/>
</dbReference>
<dbReference type="Pfam" id="PF12710">
    <property type="entry name" value="HAD"/>
    <property type="match status" value="1"/>
</dbReference>
<keyword evidence="1" id="KW-0732">Signal</keyword>
<keyword evidence="3" id="KW-1185">Reference proteome</keyword>
<protein>
    <submittedName>
        <fullName evidence="2">Haloacid dehalogenase-like hydrolase</fullName>
    </submittedName>
</protein>